<comment type="caution">
    <text evidence="2">The sequence shown here is derived from an EMBL/GenBank/DDBJ whole genome shotgun (WGS) entry which is preliminary data.</text>
</comment>
<keyword evidence="3" id="KW-1185">Reference proteome</keyword>
<evidence type="ECO:0000256" key="1">
    <source>
        <dbReference type="SAM" id="SignalP"/>
    </source>
</evidence>
<protein>
    <submittedName>
        <fullName evidence="2">Uncharacterized protein</fullName>
    </submittedName>
</protein>
<accession>A0AAW0RBM0</accession>
<proteinExistence type="predicted"/>
<name>A0AAW0RBM0_9PEZI</name>
<dbReference type="EMBL" id="JAQQWP010000001">
    <property type="protein sequence ID" value="KAK8132228.1"/>
    <property type="molecule type" value="Genomic_DNA"/>
</dbReference>
<dbReference type="AlphaFoldDB" id="A0AAW0RBM0"/>
<keyword evidence="1" id="KW-0732">Signal</keyword>
<evidence type="ECO:0000313" key="3">
    <source>
        <dbReference type="Proteomes" id="UP001392437"/>
    </source>
</evidence>
<sequence>MYKILAVAPFLLLGAQAKPCLTCTPDSCLLVARQTGVPGLNAKSDCSAFMRTTVTPSTSYFTASVTAIQTFDVTDVITTSAFDTATQIDTTSVSTSETSFATISSVLATQTDNFAVTVTKTETSTTTSTQTNTFFATITGAPVPGKRSVPLQVKDLMRPQFAGVRRLVQPDGSIPAYATEACKDEKSYSSACRCAGVKVTTITAPVPSATVTVTGSASVTQTSQSSVTLSLTTTATQTQTKIITEVITQTVTVPLTSTISQTSTSTATETTTTGVTETTATTATSILAPAPTAGLLRVKGSQFDGQYLHVIDNITGQNRMVGFGARSAANPLTIDASGHLAVTGDGGLANTDNMPRAVLYFNSAGDIASHHYAYLTCTAAAGTNVVGCIHSGGGPAVFTTCNDNENTVVISNQVDPGCAQFEYVIEKP</sequence>
<feature type="signal peptide" evidence="1">
    <location>
        <begin position="1"/>
        <end position="17"/>
    </location>
</feature>
<evidence type="ECO:0000313" key="2">
    <source>
        <dbReference type="EMBL" id="KAK8132228.1"/>
    </source>
</evidence>
<feature type="chain" id="PRO_5043508523" evidence="1">
    <location>
        <begin position="18"/>
        <end position="428"/>
    </location>
</feature>
<organism evidence="2 3">
    <name type="scientific">Apiospora kogelbergensis</name>
    <dbReference type="NCBI Taxonomy" id="1337665"/>
    <lineage>
        <taxon>Eukaryota</taxon>
        <taxon>Fungi</taxon>
        <taxon>Dikarya</taxon>
        <taxon>Ascomycota</taxon>
        <taxon>Pezizomycotina</taxon>
        <taxon>Sordariomycetes</taxon>
        <taxon>Xylariomycetidae</taxon>
        <taxon>Amphisphaeriales</taxon>
        <taxon>Apiosporaceae</taxon>
        <taxon>Apiospora</taxon>
    </lineage>
</organism>
<reference evidence="2 3" key="1">
    <citation type="submission" date="2023-01" db="EMBL/GenBank/DDBJ databases">
        <title>Analysis of 21 Apiospora genomes using comparative genomics revels a genus with tremendous synthesis potential of carbohydrate active enzymes and secondary metabolites.</title>
        <authorList>
            <person name="Sorensen T."/>
        </authorList>
    </citation>
    <scope>NUCLEOTIDE SEQUENCE [LARGE SCALE GENOMIC DNA]</scope>
    <source>
        <strain evidence="2 3">CBS 117206</strain>
    </source>
</reference>
<dbReference type="Proteomes" id="UP001392437">
    <property type="component" value="Unassembled WGS sequence"/>
</dbReference>
<gene>
    <name evidence="2" type="ORF">PG999_000401</name>
</gene>